<dbReference type="InterPro" id="IPR013783">
    <property type="entry name" value="Ig-like_fold"/>
</dbReference>
<evidence type="ECO:0000259" key="2">
    <source>
        <dbReference type="PROSITE" id="PS50853"/>
    </source>
</evidence>
<dbReference type="Gene3D" id="2.60.40.10">
    <property type="entry name" value="Immunoglobulins"/>
    <property type="match status" value="1"/>
</dbReference>
<feature type="domain" description="Fibronectin type-III" evidence="2">
    <location>
        <begin position="41"/>
        <end position="135"/>
    </location>
</feature>
<dbReference type="Pfam" id="PF16318">
    <property type="entry name" value="DUF4957"/>
    <property type="match status" value="1"/>
</dbReference>
<sequence>MKTKYIFRGLIAVLLLAIGVSSCESYNEGLLDGIGNTREFSPIGLKATIRNQTTVELTWTVKSDENADHYLVEFSADDTEFKTIYKSINVAPSELPIQVALEGETTYSIRVKAVSAAGLEDSKWSVITATTLSEQIMYPVQDADIEAKQVTLRWTPNSNVTQLVLNPGNIIHAITPAEKTAGVALVTGLTSETDYTASLYNGTKKRGERSFKTGIDIGNGILVKPEDDLNAKIQAAPADATLVLMPGEYDVFTGEIILNKPITIRGLRAGDKPKVSVRFTLNAGASSLTLIDLDLNGDNTQTDIVKYNQNGNYGRLLVSGCQVHDYLGSFTNTLTGVVARIESITVENSIFTNIDTASTGEFIDFRTSYVNNIVLTKSTFNKCAAGRAFIRLDAATGLTGTGLTSNTLIESCTLYGITNTVAQSGYQLLYIRFVSNATIVRNSIFAETVARYANQAATVAPTFSNNNYFNATTLNAASPTAPLKSDAAGIALNPQFTNAATGDFTIANQTLIDNKVGDPRWIK</sequence>
<dbReference type="Proteomes" id="UP001589734">
    <property type="component" value="Unassembled WGS sequence"/>
</dbReference>
<evidence type="ECO:0000313" key="3">
    <source>
        <dbReference type="EMBL" id="MFC0075974.1"/>
    </source>
</evidence>
<dbReference type="SUPFAM" id="SSF49265">
    <property type="entry name" value="Fibronectin type III"/>
    <property type="match status" value="1"/>
</dbReference>
<reference evidence="3 4" key="1">
    <citation type="submission" date="2024-09" db="EMBL/GenBank/DDBJ databases">
        <authorList>
            <person name="Sun Q."/>
            <person name="Mori K."/>
        </authorList>
    </citation>
    <scope>NUCLEOTIDE SEQUENCE [LARGE SCALE GENOMIC DNA]</scope>
    <source>
        <strain evidence="3 4">CGMCC 1.12926</strain>
    </source>
</reference>
<accession>A0ABV6BPL4</accession>
<dbReference type="InterPro" id="IPR050991">
    <property type="entry name" value="ECM_Regulatory_Proteins"/>
</dbReference>
<proteinExistence type="predicted"/>
<evidence type="ECO:0000256" key="1">
    <source>
        <dbReference type="ARBA" id="ARBA00022737"/>
    </source>
</evidence>
<comment type="caution">
    <text evidence="3">The sequence shown here is derived from an EMBL/GenBank/DDBJ whole genome shotgun (WGS) entry which is preliminary data.</text>
</comment>
<dbReference type="InterPro" id="IPR036116">
    <property type="entry name" value="FN3_sf"/>
</dbReference>
<dbReference type="RefSeq" id="WP_379683299.1">
    <property type="nucleotide sequence ID" value="NZ_JBHLYW010000003.1"/>
</dbReference>
<protein>
    <submittedName>
        <fullName evidence="3">DUF5123 domain-containing protein</fullName>
    </submittedName>
</protein>
<dbReference type="PROSITE" id="PS50853">
    <property type="entry name" value="FN3"/>
    <property type="match status" value="1"/>
</dbReference>
<name>A0ABV6BPL4_9FLAO</name>
<dbReference type="Pfam" id="PF17161">
    <property type="entry name" value="DUF5123"/>
    <property type="match status" value="1"/>
</dbReference>
<evidence type="ECO:0000313" key="4">
    <source>
        <dbReference type="Proteomes" id="UP001589734"/>
    </source>
</evidence>
<dbReference type="PROSITE" id="PS51257">
    <property type="entry name" value="PROKAR_LIPOPROTEIN"/>
    <property type="match status" value="1"/>
</dbReference>
<dbReference type="Pfam" id="PF00041">
    <property type="entry name" value="fn3"/>
    <property type="match status" value="1"/>
</dbReference>
<dbReference type="SUPFAM" id="SSF51126">
    <property type="entry name" value="Pectin lyase-like"/>
    <property type="match status" value="1"/>
</dbReference>
<dbReference type="InterPro" id="IPR033427">
    <property type="entry name" value="DUF5123"/>
</dbReference>
<gene>
    <name evidence="3" type="ORF">ACFFLS_02900</name>
</gene>
<keyword evidence="1" id="KW-0677">Repeat</keyword>
<dbReference type="InterPro" id="IPR032530">
    <property type="entry name" value="DUF4957"/>
</dbReference>
<dbReference type="PANTHER" id="PTHR46708">
    <property type="entry name" value="TENASCIN"/>
    <property type="match status" value="1"/>
</dbReference>
<keyword evidence="4" id="KW-1185">Reference proteome</keyword>
<dbReference type="InterPro" id="IPR003961">
    <property type="entry name" value="FN3_dom"/>
</dbReference>
<dbReference type="PANTHER" id="PTHR46708:SF2">
    <property type="entry name" value="FIBRONECTIN TYPE-III DOMAIN-CONTAINING PROTEIN"/>
    <property type="match status" value="1"/>
</dbReference>
<dbReference type="EMBL" id="JBHLYW010000003">
    <property type="protein sequence ID" value="MFC0075974.1"/>
    <property type="molecule type" value="Genomic_DNA"/>
</dbReference>
<dbReference type="InterPro" id="IPR011050">
    <property type="entry name" value="Pectin_lyase_fold/virulence"/>
</dbReference>
<dbReference type="CDD" id="cd00063">
    <property type="entry name" value="FN3"/>
    <property type="match status" value="1"/>
</dbReference>
<dbReference type="SMART" id="SM00060">
    <property type="entry name" value="FN3"/>
    <property type="match status" value="2"/>
</dbReference>
<organism evidence="3 4">
    <name type="scientific">Flavobacterium procerum</name>
    <dbReference type="NCBI Taxonomy" id="1455569"/>
    <lineage>
        <taxon>Bacteria</taxon>
        <taxon>Pseudomonadati</taxon>
        <taxon>Bacteroidota</taxon>
        <taxon>Flavobacteriia</taxon>
        <taxon>Flavobacteriales</taxon>
        <taxon>Flavobacteriaceae</taxon>
        <taxon>Flavobacterium</taxon>
    </lineage>
</organism>